<evidence type="ECO:0000259" key="1">
    <source>
        <dbReference type="SMART" id="SM00860"/>
    </source>
</evidence>
<accession>A0ABP4GQ90</accession>
<evidence type="ECO:0000313" key="3">
    <source>
        <dbReference type="Proteomes" id="UP001500037"/>
    </source>
</evidence>
<dbReference type="InterPro" id="IPR018958">
    <property type="entry name" value="Knr4/Smi1-like_dom"/>
</dbReference>
<dbReference type="SMART" id="SM00860">
    <property type="entry name" value="SMI1_KNR4"/>
    <property type="match status" value="2"/>
</dbReference>
<dbReference type="Proteomes" id="UP001500037">
    <property type="component" value="Unassembled WGS sequence"/>
</dbReference>
<dbReference type="InterPro" id="IPR037883">
    <property type="entry name" value="Knr4/Smi1-like_sf"/>
</dbReference>
<organism evidence="2 3">
    <name type="scientific">Kitasatospora nipponensis</name>
    <dbReference type="NCBI Taxonomy" id="258049"/>
    <lineage>
        <taxon>Bacteria</taxon>
        <taxon>Bacillati</taxon>
        <taxon>Actinomycetota</taxon>
        <taxon>Actinomycetes</taxon>
        <taxon>Kitasatosporales</taxon>
        <taxon>Streptomycetaceae</taxon>
        <taxon>Kitasatospora</taxon>
    </lineage>
</organism>
<comment type="caution">
    <text evidence="2">The sequence shown here is derived from an EMBL/GenBank/DDBJ whole genome shotgun (WGS) entry which is preliminary data.</text>
</comment>
<feature type="domain" description="Knr4/Smi1-like" evidence="1">
    <location>
        <begin position="17"/>
        <end position="156"/>
    </location>
</feature>
<dbReference type="EMBL" id="BAAALF010000033">
    <property type="protein sequence ID" value="GAA1233574.1"/>
    <property type="molecule type" value="Genomic_DNA"/>
</dbReference>
<keyword evidence="3" id="KW-1185">Reference proteome</keyword>
<proteinExistence type="predicted"/>
<sequence length="397" mass="44253">MDVAAFTTPHPERPPVPVAVDWTAVEEWLGLSLPDDYKQLAGAHGPLDFGEYLWIHVPCVQEGRFDYGDWLRDTHREARIEARELPEHERPAISPEPGGLLAWGETRGTDVLFWDTSVSENPNEWTVVVNHSDGIPGSGLRPWHRYDLTFSGYLRHTVRAEWELPSPPGPLIGPLPGSIARTAFLPTAQPWTPPEPTTPRLTDAERRTALETGTGLDALRLLAPPPADPYLGGGKWAGLFAELGTTLPREYVTLMDLYGAGCWSGWLRFLTPLRTGERRYLQHVESTTGGYRQLKGSHPQWYPLTTWPEPGGFLPFANSIDGDQLGWLTKGDDPDSWPLIVWPRHTDQGPPLKQGLTDTLLAWQRGTFSTAGLAALDEDDDPAEFAGFEPWDDSAYW</sequence>
<evidence type="ECO:0000313" key="2">
    <source>
        <dbReference type="EMBL" id="GAA1233574.1"/>
    </source>
</evidence>
<name>A0ABP4GQ90_9ACTN</name>
<feature type="domain" description="Knr4/Smi1-like" evidence="1">
    <location>
        <begin position="226"/>
        <end position="362"/>
    </location>
</feature>
<reference evidence="3" key="1">
    <citation type="journal article" date="2019" name="Int. J. Syst. Evol. Microbiol.">
        <title>The Global Catalogue of Microorganisms (GCM) 10K type strain sequencing project: providing services to taxonomists for standard genome sequencing and annotation.</title>
        <authorList>
            <consortium name="The Broad Institute Genomics Platform"/>
            <consortium name="The Broad Institute Genome Sequencing Center for Infectious Disease"/>
            <person name="Wu L."/>
            <person name="Ma J."/>
        </authorList>
    </citation>
    <scope>NUCLEOTIDE SEQUENCE [LARGE SCALE GENOMIC DNA]</scope>
    <source>
        <strain evidence="3">JCM 13004</strain>
    </source>
</reference>
<dbReference type="SUPFAM" id="SSF160631">
    <property type="entry name" value="SMI1/KNR4-like"/>
    <property type="match status" value="2"/>
</dbReference>
<gene>
    <name evidence="2" type="ORF">GCM10009665_24860</name>
</gene>
<protein>
    <recommendedName>
        <fullName evidence="1">Knr4/Smi1-like domain-containing protein</fullName>
    </recommendedName>
</protein>